<dbReference type="PROSITE" id="PS00636">
    <property type="entry name" value="DNAJ_1"/>
    <property type="match status" value="1"/>
</dbReference>
<keyword evidence="4" id="KW-1185">Reference proteome</keyword>
<reference evidence="3" key="1">
    <citation type="journal article" date="2023" name="IScience">
        <title>Live-bearing cockroach genome reveals convergent evolutionary mechanisms linked to viviparity in insects and beyond.</title>
        <authorList>
            <person name="Fouks B."/>
            <person name="Harrison M.C."/>
            <person name="Mikhailova A.A."/>
            <person name="Marchal E."/>
            <person name="English S."/>
            <person name="Carruthers M."/>
            <person name="Jennings E.C."/>
            <person name="Chiamaka E.L."/>
            <person name="Frigard R.A."/>
            <person name="Pippel M."/>
            <person name="Attardo G.M."/>
            <person name="Benoit J.B."/>
            <person name="Bornberg-Bauer E."/>
            <person name="Tobe S.S."/>
        </authorList>
    </citation>
    <scope>NUCLEOTIDE SEQUENCE</scope>
    <source>
        <strain evidence="3">Stay&amp;Tobe</strain>
    </source>
</reference>
<dbReference type="SUPFAM" id="SSF46565">
    <property type="entry name" value="Chaperone J-domain"/>
    <property type="match status" value="1"/>
</dbReference>
<dbReference type="InterPro" id="IPR044634">
    <property type="entry name" value="Zuotin/DnaJC2"/>
</dbReference>
<feature type="region of interest" description="Disordered" evidence="1">
    <location>
        <begin position="294"/>
        <end position="317"/>
    </location>
</feature>
<name>A0AAD8A0X0_DIPPU</name>
<dbReference type="EMBL" id="JASPKZ010004286">
    <property type="protein sequence ID" value="KAJ9590343.1"/>
    <property type="molecule type" value="Genomic_DNA"/>
</dbReference>
<reference evidence="3" key="2">
    <citation type="submission" date="2023-05" db="EMBL/GenBank/DDBJ databases">
        <authorList>
            <person name="Fouks B."/>
        </authorList>
    </citation>
    <scope>NUCLEOTIDE SEQUENCE</scope>
    <source>
        <strain evidence="3">Stay&amp;Tobe</strain>
        <tissue evidence="3">Testes</tissue>
    </source>
</reference>
<comment type="caution">
    <text evidence="3">The sequence shown here is derived from an EMBL/GenBank/DDBJ whole genome shotgun (WGS) entry which is preliminary data.</text>
</comment>
<dbReference type="GO" id="GO:0006450">
    <property type="term" value="P:regulation of translational fidelity"/>
    <property type="evidence" value="ECO:0007669"/>
    <property type="project" value="InterPro"/>
</dbReference>
<dbReference type="InterPro" id="IPR001623">
    <property type="entry name" value="DnaJ_domain"/>
</dbReference>
<dbReference type="PROSITE" id="PS50076">
    <property type="entry name" value="DNAJ_2"/>
    <property type="match status" value="1"/>
</dbReference>
<evidence type="ECO:0000313" key="3">
    <source>
        <dbReference type="EMBL" id="KAJ9590343.1"/>
    </source>
</evidence>
<dbReference type="Pfam" id="PF21884">
    <property type="entry name" value="ZUO1-like_ZHD"/>
    <property type="match status" value="1"/>
</dbReference>
<dbReference type="CDD" id="cd06257">
    <property type="entry name" value="DnaJ"/>
    <property type="match status" value="1"/>
</dbReference>
<evidence type="ECO:0000256" key="1">
    <source>
        <dbReference type="SAM" id="MobiDB-lite"/>
    </source>
</evidence>
<sequence length="452" mass="52658">ITPMSMALTRRLIECVGPIFLNYWQVPGSKFETEVSDDPLSLQDDDEDEENTPGYIDPDDVHFLRSLDPKEWKDQDHYAVLGLRKLPWFVRNLEVRGSNRLKVLRHHPDKRRARVEEVHPDDDYFTCITRAYDILGNPRNRRSYDSVDPQFDNSLPVINEHSRNNFYEVFGKAFDLNSRWSEKMPVPKLGNESTPRGNVEKFYSFWYDFQSWREYSYLDEEEKDQAQGCHIQYYLRDASKNKIKRLEQSGRKREMARIRTLVDTAYNMDPRIQKFKQEDKDRKMAAKQAKKVAAARARDKKKKNGQESSRKALAAEEEMRKLKEEAEAEQRAKLEAMKAERETQKTCTEKGTCNTRKIAKENNYYAKDTSEVIDNMASLEKICECLRLDKICALPDILKERIPTAEATLNIRPSGDRKLNGKNKKGSLLGTMIKLQLLIKAVNVFPAGTNQR</sequence>
<evidence type="ECO:0000259" key="2">
    <source>
        <dbReference type="PROSITE" id="PS50076"/>
    </source>
</evidence>
<organism evidence="3 4">
    <name type="scientific">Diploptera punctata</name>
    <name type="common">Pacific beetle cockroach</name>
    <dbReference type="NCBI Taxonomy" id="6984"/>
    <lineage>
        <taxon>Eukaryota</taxon>
        <taxon>Metazoa</taxon>
        <taxon>Ecdysozoa</taxon>
        <taxon>Arthropoda</taxon>
        <taxon>Hexapoda</taxon>
        <taxon>Insecta</taxon>
        <taxon>Pterygota</taxon>
        <taxon>Neoptera</taxon>
        <taxon>Polyneoptera</taxon>
        <taxon>Dictyoptera</taxon>
        <taxon>Blattodea</taxon>
        <taxon>Blaberoidea</taxon>
        <taxon>Blaberidae</taxon>
        <taxon>Diplopterinae</taxon>
        <taxon>Diploptera</taxon>
    </lineage>
</organism>
<dbReference type="Gene3D" id="1.10.287.110">
    <property type="entry name" value="DnaJ domain"/>
    <property type="match status" value="1"/>
</dbReference>
<evidence type="ECO:0000313" key="4">
    <source>
        <dbReference type="Proteomes" id="UP001233999"/>
    </source>
</evidence>
<dbReference type="InterPro" id="IPR018253">
    <property type="entry name" value="DnaJ_domain_CS"/>
</dbReference>
<feature type="region of interest" description="Disordered" evidence="1">
    <location>
        <begin position="35"/>
        <end position="54"/>
    </location>
</feature>
<dbReference type="AlphaFoldDB" id="A0AAD8A0X0"/>
<feature type="non-terminal residue" evidence="3">
    <location>
        <position position="1"/>
    </location>
</feature>
<dbReference type="GO" id="GO:0005829">
    <property type="term" value="C:cytosol"/>
    <property type="evidence" value="ECO:0007669"/>
    <property type="project" value="TreeGrafter"/>
</dbReference>
<dbReference type="GO" id="GO:0051083">
    <property type="term" value="P:'de novo' cotranslational protein folding"/>
    <property type="evidence" value="ECO:0007669"/>
    <property type="project" value="InterPro"/>
</dbReference>
<dbReference type="PANTHER" id="PTHR43999:SF1">
    <property type="entry name" value="DNAJ HOMOLOG SUBFAMILY C MEMBER 2"/>
    <property type="match status" value="1"/>
</dbReference>
<dbReference type="PANTHER" id="PTHR43999">
    <property type="entry name" value="DNAJ HOMOLOG SUBFAMILY C MEMBER 2"/>
    <property type="match status" value="1"/>
</dbReference>
<dbReference type="InterPro" id="IPR054076">
    <property type="entry name" value="ZUO1-like_ZHD"/>
</dbReference>
<accession>A0AAD8A0X0</accession>
<dbReference type="GO" id="GO:0043022">
    <property type="term" value="F:ribosome binding"/>
    <property type="evidence" value="ECO:0007669"/>
    <property type="project" value="InterPro"/>
</dbReference>
<dbReference type="Proteomes" id="UP001233999">
    <property type="component" value="Unassembled WGS sequence"/>
</dbReference>
<dbReference type="InterPro" id="IPR036869">
    <property type="entry name" value="J_dom_sf"/>
</dbReference>
<dbReference type="Pfam" id="PF00226">
    <property type="entry name" value="DnaJ"/>
    <property type="match status" value="1"/>
</dbReference>
<dbReference type="GO" id="GO:0030544">
    <property type="term" value="F:Hsp70 protein binding"/>
    <property type="evidence" value="ECO:0007669"/>
    <property type="project" value="InterPro"/>
</dbReference>
<feature type="compositionally biased region" description="Basic and acidic residues" evidence="1">
    <location>
        <begin position="304"/>
        <end position="317"/>
    </location>
</feature>
<feature type="non-terminal residue" evidence="3">
    <location>
        <position position="452"/>
    </location>
</feature>
<protein>
    <recommendedName>
        <fullName evidence="2">J domain-containing protein</fullName>
    </recommendedName>
</protein>
<gene>
    <name evidence="3" type="ORF">L9F63_027818</name>
</gene>
<proteinExistence type="predicted"/>
<feature type="domain" description="J" evidence="2">
    <location>
        <begin position="76"/>
        <end position="148"/>
    </location>
</feature>